<organism evidence="1 2">
    <name type="scientific">Phototrophicus methaneseepsis</name>
    <dbReference type="NCBI Taxonomy" id="2710758"/>
    <lineage>
        <taxon>Bacteria</taxon>
        <taxon>Bacillati</taxon>
        <taxon>Chloroflexota</taxon>
        <taxon>Candidatus Thermofontia</taxon>
        <taxon>Phototrophicales</taxon>
        <taxon>Phototrophicaceae</taxon>
        <taxon>Phototrophicus</taxon>
    </lineage>
</organism>
<proteinExistence type="predicted"/>
<dbReference type="RefSeq" id="WP_195171837.1">
    <property type="nucleotide sequence ID" value="NZ_CP062983.1"/>
</dbReference>
<evidence type="ECO:0000313" key="1">
    <source>
        <dbReference type="EMBL" id="QPC83773.1"/>
    </source>
</evidence>
<keyword evidence="2" id="KW-1185">Reference proteome</keyword>
<reference evidence="1 2" key="1">
    <citation type="submission" date="2020-02" db="EMBL/GenBank/DDBJ databases">
        <authorList>
            <person name="Zheng R.K."/>
            <person name="Sun C.M."/>
        </authorList>
    </citation>
    <scope>NUCLEOTIDE SEQUENCE [LARGE SCALE GENOMIC DNA]</scope>
    <source>
        <strain evidence="2">rifampicinis</strain>
    </source>
</reference>
<sequence>MARNRVTEVISFIYRMQDGEVDELAREIERSRVETWRTVLRQRASEHGVSNAQPRDPSGVDLQEIRRMSREDARSIANTWARDVERQLDKLYETNPRGNRVYYASNMETWANEREQWKSRQISRYTYQSTEFYTSDRFRQQNGLRGQKYVYVGGLVPNSSAGCIERTAAGLVDEAYVQTHPTPNHPNCPHVWEAVNPILVDEPTEIWIG</sequence>
<dbReference type="AlphaFoldDB" id="A0A7S8IG96"/>
<protein>
    <recommendedName>
        <fullName evidence="3">Phage head morphogenesis domain-containing protein</fullName>
    </recommendedName>
</protein>
<evidence type="ECO:0000313" key="2">
    <source>
        <dbReference type="Proteomes" id="UP000594468"/>
    </source>
</evidence>
<dbReference type="EMBL" id="CP062983">
    <property type="protein sequence ID" value="QPC83773.1"/>
    <property type="molecule type" value="Genomic_DNA"/>
</dbReference>
<name>A0A7S8IG96_9CHLR</name>
<dbReference type="KEGG" id="pmet:G4Y79_05180"/>
<dbReference type="Proteomes" id="UP000594468">
    <property type="component" value="Chromosome"/>
</dbReference>
<evidence type="ECO:0008006" key="3">
    <source>
        <dbReference type="Google" id="ProtNLM"/>
    </source>
</evidence>
<gene>
    <name evidence="1" type="ORF">G4Y79_05180</name>
</gene>
<accession>A0A7S8IG96</accession>